<dbReference type="SUPFAM" id="SSF55961">
    <property type="entry name" value="Bet v1-like"/>
    <property type="match status" value="2"/>
</dbReference>
<dbReference type="PROSITE" id="PS00027">
    <property type="entry name" value="HOMEOBOX_1"/>
    <property type="match status" value="1"/>
</dbReference>
<dbReference type="Pfam" id="PF00046">
    <property type="entry name" value="Homeodomain"/>
    <property type="match status" value="1"/>
</dbReference>
<comment type="similarity">
    <text evidence="2">Belongs to the HD-ZIP homeobox family. Class IV subfamily.</text>
</comment>
<evidence type="ECO:0000259" key="13">
    <source>
        <dbReference type="PROSITE" id="PS50848"/>
    </source>
</evidence>
<keyword evidence="5 9" id="KW-0238">DNA-binding</keyword>
<keyword evidence="6 9" id="KW-0371">Homeobox</keyword>
<dbReference type="SMART" id="SM00389">
    <property type="entry name" value="HOX"/>
    <property type="match status" value="1"/>
</dbReference>
<evidence type="ECO:0008006" key="16">
    <source>
        <dbReference type="Google" id="ProtNLM"/>
    </source>
</evidence>
<dbReference type="CDD" id="cd00086">
    <property type="entry name" value="homeodomain"/>
    <property type="match status" value="1"/>
</dbReference>
<evidence type="ECO:0000256" key="6">
    <source>
        <dbReference type="ARBA" id="ARBA00023155"/>
    </source>
</evidence>
<dbReference type="Proteomes" id="UP000188354">
    <property type="component" value="Chromosome LG04"/>
</dbReference>
<organism evidence="14 15">
    <name type="scientific">Lupinus angustifolius</name>
    <name type="common">Narrow-leaved blue lupine</name>
    <dbReference type="NCBI Taxonomy" id="3871"/>
    <lineage>
        <taxon>Eukaryota</taxon>
        <taxon>Viridiplantae</taxon>
        <taxon>Streptophyta</taxon>
        <taxon>Embryophyta</taxon>
        <taxon>Tracheophyta</taxon>
        <taxon>Spermatophyta</taxon>
        <taxon>Magnoliopsida</taxon>
        <taxon>eudicotyledons</taxon>
        <taxon>Gunneridae</taxon>
        <taxon>Pentapetalae</taxon>
        <taxon>rosids</taxon>
        <taxon>fabids</taxon>
        <taxon>Fabales</taxon>
        <taxon>Fabaceae</taxon>
        <taxon>Papilionoideae</taxon>
        <taxon>50 kb inversion clade</taxon>
        <taxon>genistoids sensu lato</taxon>
        <taxon>core genistoids</taxon>
        <taxon>Genisteae</taxon>
        <taxon>Lupinus</taxon>
    </lineage>
</organism>
<gene>
    <name evidence="14" type="ORF">TanjilG_31807</name>
</gene>
<evidence type="ECO:0000313" key="15">
    <source>
        <dbReference type="Proteomes" id="UP000188354"/>
    </source>
</evidence>
<dbReference type="PANTHER" id="PTHR45654:SF9">
    <property type="entry name" value="HOMEOBOX-LEUCINE ZIPPER PROTEIN HDG10-RELATED"/>
    <property type="match status" value="1"/>
</dbReference>
<protein>
    <recommendedName>
        <fullName evidence="16">Homeobox domain-containing protein</fullName>
    </recommendedName>
</protein>
<evidence type="ECO:0000256" key="2">
    <source>
        <dbReference type="ARBA" id="ARBA00006789"/>
    </source>
</evidence>
<feature type="region of interest" description="Disordered" evidence="11">
    <location>
        <begin position="1"/>
        <end position="32"/>
    </location>
</feature>
<evidence type="ECO:0000256" key="11">
    <source>
        <dbReference type="SAM" id="MobiDB-lite"/>
    </source>
</evidence>
<evidence type="ECO:0000256" key="1">
    <source>
        <dbReference type="ARBA" id="ARBA00004123"/>
    </source>
</evidence>
<dbReference type="PROSITE" id="PS50071">
    <property type="entry name" value="HOMEOBOX_2"/>
    <property type="match status" value="1"/>
</dbReference>
<keyword evidence="7" id="KW-0804">Transcription</keyword>
<dbReference type="GO" id="GO:0008289">
    <property type="term" value="F:lipid binding"/>
    <property type="evidence" value="ECO:0007669"/>
    <property type="project" value="InterPro"/>
</dbReference>
<dbReference type="Gene3D" id="3.30.530.20">
    <property type="match status" value="1"/>
</dbReference>
<sequence>MASSSRIRSVEEEGGENSPERKKAKGSNYVRHNHDQIAKLEELFKQQPTPDENQRYQIAQDLGLTPKQVKFWFQNKRTQKKAEMERQQNDALHAENFRIKMENFVIKKAHKLVETYIEKPESVSELQLDLTLRIGCSHDPSPAIFPNSSEVQSLSPNPGPASDKNTMPKAQMISAVIAAKEELVRLLSTNEPLWIKSPTDDRRLILHPICYESFFPRVSPLIKSSKAREESSKGSGIVGINTRRLIDMIMNSETWTHLFPTIVSKAHTIQVIEKGSFENRSGAILLMYMDMHVLSPSVPSREFYFLRYCAQIENGIWVITDVSLDYLEDEKTIPSSCWRFPSGCLIREMPNAFTEVTWVEHVEVDENISPHSLYKDVVSTGIAYGAERWLSELSRMCHRLSSFVPNYIPCDDSGAVISVPEGRKSLIKLSHRMMKNFTEMLSMSKKSSQQIIMSEGIWISVKENIKHGHENAKSLVVATSFWVPNPSNDVVNFFIGAEKRAKWDFHSTENNPLLELCRISNRPHSANFISVFQETKPAVPRERGLIIQEIFMTPLGSYIVYSPINVDDLSMTVRGHDSSKVFVLPSGITISELPESTVQEASSSSGNHGATRGSLVTVALQIEISAAINSDSVDAAKALVISTMLKIKDGLNFYDLV</sequence>
<keyword evidence="8 9" id="KW-0539">Nucleus</keyword>
<dbReference type="GO" id="GO:0003677">
    <property type="term" value="F:DNA binding"/>
    <property type="evidence" value="ECO:0007669"/>
    <property type="project" value="UniProtKB-UniRule"/>
</dbReference>
<dbReference type="GO" id="GO:0000981">
    <property type="term" value="F:DNA-binding transcription factor activity, RNA polymerase II-specific"/>
    <property type="evidence" value="ECO:0007669"/>
    <property type="project" value="InterPro"/>
</dbReference>
<evidence type="ECO:0000256" key="5">
    <source>
        <dbReference type="ARBA" id="ARBA00023125"/>
    </source>
</evidence>
<dbReference type="EMBL" id="CM007364">
    <property type="protein sequence ID" value="OIW13918.1"/>
    <property type="molecule type" value="Genomic_DNA"/>
</dbReference>
<reference evidence="14 15" key="1">
    <citation type="journal article" date="2017" name="Plant Biotechnol. J.">
        <title>A comprehensive draft genome sequence for lupin (Lupinus angustifolius), an emerging health food: insights into plant-microbe interactions and legume evolution.</title>
        <authorList>
            <person name="Hane J.K."/>
            <person name="Ming Y."/>
            <person name="Kamphuis L.G."/>
            <person name="Nelson M.N."/>
            <person name="Garg G."/>
            <person name="Atkins C.A."/>
            <person name="Bayer P.E."/>
            <person name="Bravo A."/>
            <person name="Bringans S."/>
            <person name="Cannon S."/>
            <person name="Edwards D."/>
            <person name="Foley R."/>
            <person name="Gao L.L."/>
            <person name="Harrison M.J."/>
            <person name="Huang W."/>
            <person name="Hurgobin B."/>
            <person name="Li S."/>
            <person name="Liu C.W."/>
            <person name="McGrath A."/>
            <person name="Morahan G."/>
            <person name="Murray J."/>
            <person name="Weller J."/>
            <person name="Jian J."/>
            <person name="Singh K.B."/>
        </authorList>
    </citation>
    <scope>NUCLEOTIDE SEQUENCE [LARGE SCALE GENOMIC DNA]</scope>
    <source>
        <strain evidence="15">cv. Tanjil</strain>
        <tissue evidence="14">Whole plant</tissue>
    </source>
</reference>
<evidence type="ECO:0000313" key="14">
    <source>
        <dbReference type="EMBL" id="OIW13918.1"/>
    </source>
</evidence>
<dbReference type="PANTHER" id="PTHR45654">
    <property type="entry name" value="HOMEOBOX-LEUCINE ZIPPER PROTEIN MERISTEM L1"/>
    <property type="match status" value="1"/>
</dbReference>
<dbReference type="InterPro" id="IPR057993">
    <property type="entry name" value="HD-Zip_IV_C"/>
</dbReference>
<feature type="domain" description="START" evidence="13">
    <location>
        <begin position="165"/>
        <end position="402"/>
    </location>
</feature>
<keyword evidence="4" id="KW-0175">Coiled coil</keyword>
<evidence type="ECO:0000256" key="7">
    <source>
        <dbReference type="ARBA" id="ARBA00023163"/>
    </source>
</evidence>
<evidence type="ECO:0000259" key="12">
    <source>
        <dbReference type="PROSITE" id="PS50071"/>
    </source>
</evidence>
<keyword evidence="15" id="KW-1185">Reference proteome</keyword>
<name>A0A4P1RMC8_LUPAN</name>
<dbReference type="InterPro" id="IPR002913">
    <property type="entry name" value="START_lipid-bd_dom"/>
</dbReference>
<dbReference type="SMART" id="SM00234">
    <property type="entry name" value="START"/>
    <property type="match status" value="1"/>
</dbReference>
<keyword evidence="3" id="KW-0805">Transcription regulation</keyword>
<evidence type="ECO:0000256" key="4">
    <source>
        <dbReference type="ARBA" id="ARBA00023054"/>
    </source>
</evidence>
<dbReference type="AlphaFoldDB" id="A0A4P1RMC8"/>
<feature type="DNA-binding region" description="Homeobox" evidence="9">
    <location>
        <begin position="25"/>
        <end position="84"/>
    </location>
</feature>
<proteinExistence type="inferred from homology"/>
<dbReference type="SUPFAM" id="SSF46689">
    <property type="entry name" value="Homeodomain-like"/>
    <property type="match status" value="1"/>
</dbReference>
<evidence type="ECO:0000256" key="9">
    <source>
        <dbReference type="PROSITE-ProRule" id="PRU00108"/>
    </source>
</evidence>
<dbReference type="GO" id="GO:0005634">
    <property type="term" value="C:nucleus"/>
    <property type="evidence" value="ECO:0007669"/>
    <property type="project" value="UniProtKB-SubCell"/>
</dbReference>
<comment type="subcellular location">
    <subcellularLocation>
        <location evidence="1 9 10">Nucleus</location>
    </subcellularLocation>
</comment>
<feature type="domain" description="Homeobox" evidence="12">
    <location>
        <begin position="23"/>
        <end position="83"/>
    </location>
</feature>
<dbReference type="InterPro" id="IPR009057">
    <property type="entry name" value="Homeodomain-like_sf"/>
</dbReference>
<evidence type="ECO:0000256" key="10">
    <source>
        <dbReference type="RuleBase" id="RU000682"/>
    </source>
</evidence>
<accession>A0A4P1RMC8</accession>
<dbReference type="InterPro" id="IPR001356">
    <property type="entry name" value="HD"/>
</dbReference>
<dbReference type="InterPro" id="IPR017970">
    <property type="entry name" value="Homeobox_CS"/>
</dbReference>
<dbReference type="Pfam" id="PF01852">
    <property type="entry name" value="START"/>
    <property type="match status" value="1"/>
</dbReference>
<dbReference type="Gramene" id="OIW13918">
    <property type="protein sequence ID" value="OIW13918"/>
    <property type="gene ID" value="TanjilG_31807"/>
</dbReference>
<dbReference type="Gene3D" id="1.10.10.60">
    <property type="entry name" value="Homeodomain-like"/>
    <property type="match status" value="1"/>
</dbReference>
<dbReference type="PROSITE" id="PS50848">
    <property type="entry name" value="START"/>
    <property type="match status" value="1"/>
</dbReference>
<dbReference type="CDD" id="cd08875">
    <property type="entry name" value="START_ArGLABRA2_like"/>
    <property type="match status" value="1"/>
</dbReference>
<dbReference type="InterPro" id="IPR023393">
    <property type="entry name" value="START-like_dom_sf"/>
</dbReference>
<dbReference type="InterPro" id="IPR042160">
    <property type="entry name" value="HD-Zip_IV"/>
</dbReference>
<evidence type="ECO:0000256" key="3">
    <source>
        <dbReference type="ARBA" id="ARBA00023015"/>
    </source>
</evidence>
<dbReference type="Pfam" id="PF25797">
    <property type="entry name" value="PDF2_C"/>
    <property type="match status" value="1"/>
</dbReference>
<evidence type="ECO:0000256" key="8">
    <source>
        <dbReference type="ARBA" id="ARBA00023242"/>
    </source>
</evidence>